<dbReference type="Proteomes" id="UP001152795">
    <property type="component" value="Unassembled WGS sequence"/>
</dbReference>
<sequence>HECKLEIEDQVAFACKYLPDGKLGTFLNDLCKTMIKTGNLEGILVTGMTEDGINLLQKYINL</sequence>
<dbReference type="GO" id="GO:1904263">
    <property type="term" value="P:positive regulation of TORC1 signaling"/>
    <property type="evidence" value="ECO:0007669"/>
    <property type="project" value="TreeGrafter"/>
</dbReference>
<dbReference type="InterPro" id="IPR037593">
    <property type="entry name" value="MIOS/Sea4"/>
</dbReference>
<gene>
    <name evidence="1" type="ORF">PACLA_8A036186</name>
</gene>
<proteinExistence type="predicted"/>
<dbReference type="GO" id="GO:0005737">
    <property type="term" value="C:cytoplasm"/>
    <property type="evidence" value="ECO:0007669"/>
    <property type="project" value="TreeGrafter"/>
</dbReference>
<evidence type="ECO:0000313" key="2">
    <source>
        <dbReference type="Proteomes" id="UP001152795"/>
    </source>
</evidence>
<accession>A0A7D9LQN9</accession>
<dbReference type="OrthoDB" id="341486at2759"/>
<organism evidence="1 2">
    <name type="scientific">Paramuricea clavata</name>
    <name type="common">Red gorgonian</name>
    <name type="synonym">Violescent sea-whip</name>
    <dbReference type="NCBI Taxonomy" id="317549"/>
    <lineage>
        <taxon>Eukaryota</taxon>
        <taxon>Metazoa</taxon>
        <taxon>Cnidaria</taxon>
        <taxon>Anthozoa</taxon>
        <taxon>Octocorallia</taxon>
        <taxon>Malacalcyonacea</taxon>
        <taxon>Plexauridae</taxon>
        <taxon>Paramuricea</taxon>
    </lineage>
</organism>
<dbReference type="GO" id="GO:0034198">
    <property type="term" value="P:cellular response to amino acid starvation"/>
    <property type="evidence" value="ECO:0007669"/>
    <property type="project" value="TreeGrafter"/>
</dbReference>
<evidence type="ECO:0000313" key="1">
    <source>
        <dbReference type="EMBL" id="CAB4036815.1"/>
    </source>
</evidence>
<dbReference type="PANTHER" id="PTHR16453:SF9">
    <property type="entry name" value="GATOR COMPLEX PROTEIN MIOS"/>
    <property type="match status" value="1"/>
</dbReference>
<reference evidence="1" key="1">
    <citation type="submission" date="2020-04" db="EMBL/GenBank/DDBJ databases">
        <authorList>
            <person name="Alioto T."/>
            <person name="Alioto T."/>
            <person name="Gomez Garrido J."/>
        </authorList>
    </citation>
    <scope>NUCLEOTIDE SEQUENCE</scope>
    <source>
        <strain evidence="1">A484AB</strain>
    </source>
</reference>
<keyword evidence="2" id="KW-1185">Reference proteome</keyword>
<name>A0A7D9LQN9_PARCT</name>
<dbReference type="AlphaFoldDB" id="A0A7D9LQN9"/>
<comment type="caution">
    <text evidence="1">The sequence shown here is derived from an EMBL/GenBank/DDBJ whole genome shotgun (WGS) entry which is preliminary data.</text>
</comment>
<dbReference type="EMBL" id="CACRXK020022444">
    <property type="protein sequence ID" value="CAB4036815.1"/>
    <property type="molecule type" value="Genomic_DNA"/>
</dbReference>
<protein>
    <submittedName>
        <fullName evidence="1">Uncharacterized protein</fullName>
    </submittedName>
</protein>
<feature type="non-terminal residue" evidence="1">
    <location>
        <position position="1"/>
    </location>
</feature>
<feature type="non-terminal residue" evidence="1">
    <location>
        <position position="62"/>
    </location>
</feature>
<dbReference type="PANTHER" id="PTHR16453">
    <property type="entry name" value="WD40 DOMAIN-CONTAINING PROTEIN MIO FAMILY MEMBER"/>
    <property type="match status" value="1"/>
</dbReference>